<protein>
    <submittedName>
        <fullName evidence="8">Putative membrane protein YeaQ/YmgE (Transglycosylase-associated protein family)</fullName>
    </submittedName>
</protein>
<dbReference type="EMBL" id="QUMS01000003">
    <property type="protein sequence ID" value="REG07044.1"/>
    <property type="molecule type" value="Genomic_DNA"/>
</dbReference>
<sequence length="81" mass="8712">MNFLYFLLVGLVAGFLADKVVKNSFSMVGDLVVGVIGSFLGSWLFGLLNLSVSGLFGQIFAAFVGAVVLLLIINWITGRRK</sequence>
<dbReference type="Proteomes" id="UP000256388">
    <property type="component" value="Unassembled WGS sequence"/>
</dbReference>
<dbReference type="AlphaFoldDB" id="A0A347ZVL8"/>
<evidence type="ECO:0000313" key="8">
    <source>
        <dbReference type="EMBL" id="REG07044.1"/>
    </source>
</evidence>
<organism evidence="8 9">
    <name type="scientific">Pelolinea submarina</name>
    <dbReference type="NCBI Taxonomy" id="913107"/>
    <lineage>
        <taxon>Bacteria</taxon>
        <taxon>Bacillati</taxon>
        <taxon>Chloroflexota</taxon>
        <taxon>Anaerolineae</taxon>
        <taxon>Anaerolineales</taxon>
        <taxon>Anaerolineaceae</taxon>
        <taxon>Pelolinea</taxon>
    </lineage>
</organism>
<evidence type="ECO:0000256" key="4">
    <source>
        <dbReference type="ARBA" id="ARBA00022692"/>
    </source>
</evidence>
<reference evidence="8 9" key="1">
    <citation type="submission" date="2018-08" db="EMBL/GenBank/DDBJ databases">
        <title>Genomic Encyclopedia of Type Strains, Phase IV (KMG-IV): sequencing the most valuable type-strain genomes for metagenomic binning, comparative biology and taxonomic classification.</title>
        <authorList>
            <person name="Goeker M."/>
        </authorList>
    </citation>
    <scope>NUCLEOTIDE SEQUENCE [LARGE SCALE GENOMIC DNA]</scope>
    <source>
        <strain evidence="8 9">DSM 23923</strain>
    </source>
</reference>
<comment type="subcellular location">
    <subcellularLocation>
        <location evidence="1">Cell membrane</location>
        <topology evidence="1">Multi-pass membrane protein</topology>
    </subcellularLocation>
</comment>
<keyword evidence="5 7" id="KW-1133">Transmembrane helix</keyword>
<dbReference type="OrthoDB" id="9815411at2"/>
<feature type="transmembrane region" description="Helical" evidence="7">
    <location>
        <begin position="27"/>
        <end position="48"/>
    </location>
</feature>
<dbReference type="InterPro" id="IPR007341">
    <property type="entry name" value="Transgly_assoc"/>
</dbReference>
<keyword evidence="4 7" id="KW-0812">Transmembrane</keyword>
<evidence type="ECO:0000256" key="1">
    <source>
        <dbReference type="ARBA" id="ARBA00004651"/>
    </source>
</evidence>
<dbReference type="Pfam" id="PF04226">
    <property type="entry name" value="Transgly_assoc"/>
    <property type="match status" value="1"/>
</dbReference>
<comment type="similarity">
    <text evidence="2">Belongs to the UPF0410 family.</text>
</comment>
<feature type="transmembrane region" description="Helical" evidence="7">
    <location>
        <begin position="55"/>
        <end position="76"/>
    </location>
</feature>
<dbReference type="RefSeq" id="WP_116225523.1">
    <property type="nucleotide sequence ID" value="NZ_AP018437.1"/>
</dbReference>
<keyword evidence="6 7" id="KW-0472">Membrane</keyword>
<keyword evidence="3" id="KW-1003">Cell membrane</keyword>
<comment type="caution">
    <text evidence="8">The sequence shown here is derived from an EMBL/GenBank/DDBJ whole genome shotgun (WGS) entry which is preliminary data.</text>
</comment>
<evidence type="ECO:0000313" key="9">
    <source>
        <dbReference type="Proteomes" id="UP000256388"/>
    </source>
</evidence>
<evidence type="ECO:0000256" key="6">
    <source>
        <dbReference type="ARBA" id="ARBA00023136"/>
    </source>
</evidence>
<dbReference type="PANTHER" id="PTHR33884">
    <property type="entry name" value="UPF0410 PROTEIN YMGE"/>
    <property type="match status" value="1"/>
</dbReference>
<evidence type="ECO:0000256" key="2">
    <source>
        <dbReference type="ARBA" id="ARBA00011006"/>
    </source>
</evidence>
<proteinExistence type="inferred from homology"/>
<dbReference type="GO" id="GO:0005886">
    <property type="term" value="C:plasma membrane"/>
    <property type="evidence" value="ECO:0007669"/>
    <property type="project" value="UniProtKB-SubCell"/>
</dbReference>
<keyword evidence="9" id="KW-1185">Reference proteome</keyword>
<evidence type="ECO:0000256" key="5">
    <source>
        <dbReference type="ARBA" id="ARBA00022989"/>
    </source>
</evidence>
<gene>
    <name evidence="8" type="ORF">DFR64_2246</name>
</gene>
<evidence type="ECO:0000256" key="3">
    <source>
        <dbReference type="ARBA" id="ARBA00022475"/>
    </source>
</evidence>
<accession>A0A347ZVL8</accession>
<name>A0A347ZVL8_9CHLR</name>
<evidence type="ECO:0000256" key="7">
    <source>
        <dbReference type="SAM" id="Phobius"/>
    </source>
</evidence>
<dbReference type="PANTHER" id="PTHR33884:SF3">
    <property type="entry name" value="UPF0410 PROTEIN YMGE"/>
    <property type="match status" value="1"/>
</dbReference>